<dbReference type="STRING" id="1640674.SAMN05216323_103910"/>
<keyword evidence="8" id="KW-0812">Transmembrane</keyword>
<evidence type="ECO:0000256" key="2">
    <source>
        <dbReference type="ARBA" id="ARBA00004236"/>
    </source>
</evidence>
<sequence length="479" mass="52381">MSQYLVIAIVGGILFAFLLIVSLFKRYKRCPSDRVLVVYGKVGRSLSDEARSAKCIHGGAAFIWPVIQDYAFLNLTPLSIEINLTNALSQQNIRVDVPSRFTVGISTESGVMENAAERLLGLNQEEINNLAKDIIFGQLRLVVATMEIEEINNNRDKFLAAVSYNVEAELKKIGLKLINVNVTDINDESGYIQALGKEAAAKAINDAKKSVAEKVRDGSIGEANAMRDQRVQVSSADATAVEGENLAKITIANSNATRREKEAEAERKAVAAEKVAKAQALEEAYAAEKLAENSRANREQATQNADIIIPATINKEKIEIDAEALAEQIRRQARGEADAIFMKMEAQANGLLEILSKQAAGFERLNKAAGNSKDAVMMMIADKLPELVKIQVEAVKNLKIDKVVVWDNLASGKDGKTPATANFLSGMLGAIPPFQELFKMAGMELPDYLHGKKIEDGKAEVIEEPKKEEKKEKKDKPEA</sequence>
<keyword evidence="11" id="KW-1185">Reference proteome</keyword>
<dbReference type="Gene3D" id="3.30.479.30">
    <property type="entry name" value="Band 7 domain"/>
    <property type="match status" value="1"/>
</dbReference>
<dbReference type="InterPro" id="IPR036013">
    <property type="entry name" value="Band_7/SPFH_dom_sf"/>
</dbReference>
<accession>A0A1G6MYH3</accession>
<feature type="region of interest" description="Disordered" evidence="7">
    <location>
        <begin position="459"/>
        <end position="479"/>
    </location>
</feature>
<dbReference type="RefSeq" id="WP_092438863.1">
    <property type="nucleotide sequence ID" value="NZ_FMYP01000039.1"/>
</dbReference>
<comment type="subcellular location">
    <subcellularLocation>
        <location evidence="2">Cell membrane</location>
    </subcellularLocation>
    <subcellularLocation>
        <location evidence="1">Membrane</location>
        <topology evidence="1">Single-pass membrane protein</topology>
    </subcellularLocation>
</comment>
<feature type="coiled-coil region" evidence="6">
    <location>
        <begin position="246"/>
        <end position="273"/>
    </location>
</feature>
<organism evidence="10 11">
    <name type="scientific">Williamwhitmania taraxaci</name>
    <dbReference type="NCBI Taxonomy" id="1640674"/>
    <lineage>
        <taxon>Bacteria</taxon>
        <taxon>Pseudomonadati</taxon>
        <taxon>Bacteroidota</taxon>
        <taxon>Bacteroidia</taxon>
        <taxon>Bacteroidales</taxon>
        <taxon>Williamwhitmaniaceae</taxon>
        <taxon>Williamwhitmania</taxon>
    </lineage>
</organism>
<reference evidence="10 11" key="1">
    <citation type="submission" date="2016-09" db="EMBL/GenBank/DDBJ databases">
        <authorList>
            <person name="Capua I."/>
            <person name="De Benedictis P."/>
            <person name="Joannis T."/>
            <person name="Lombin L.H."/>
            <person name="Cattoli G."/>
        </authorList>
    </citation>
    <scope>NUCLEOTIDE SEQUENCE [LARGE SCALE GENOMIC DNA]</scope>
    <source>
        <strain evidence="10 11">A7P-90m</strain>
    </source>
</reference>
<protein>
    <submittedName>
        <fullName evidence="10">Flotillin</fullName>
    </submittedName>
</protein>
<keyword evidence="6" id="KW-0175">Coiled coil</keyword>
<dbReference type="InterPro" id="IPR001107">
    <property type="entry name" value="Band_7"/>
</dbReference>
<dbReference type="SUPFAM" id="SSF117892">
    <property type="entry name" value="Band 7/SPFH domain"/>
    <property type="match status" value="1"/>
</dbReference>
<evidence type="ECO:0000256" key="5">
    <source>
        <dbReference type="ARBA" id="ARBA00023136"/>
    </source>
</evidence>
<feature type="domain" description="Band 7" evidence="9">
    <location>
        <begin position="25"/>
        <end position="199"/>
    </location>
</feature>
<comment type="similarity">
    <text evidence="3">Belongs to the band 7/mec-2 family. Flotillin subfamily.</text>
</comment>
<dbReference type="InterPro" id="IPR027705">
    <property type="entry name" value="Flotillin_fam"/>
</dbReference>
<gene>
    <name evidence="10" type="ORF">SAMN05216323_103910</name>
</gene>
<evidence type="ECO:0000256" key="4">
    <source>
        <dbReference type="ARBA" id="ARBA00022475"/>
    </source>
</evidence>
<evidence type="ECO:0000256" key="6">
    <source>
        <dbReference type="SAM" id="Coils"/>
    </source>
</evidence>
<keyword evidence="5 8" id="KW-0472">Membrane</keyword>
<dbReference type="GO" id="GO:0005886">
    <property type="term" value="C:plasma membrane"/>
    <property type="evidence" value="ECO:0007669"/>
    <property type="project" value="UniProtKB-SubCell"/>
</dbReference>
<keyword evidence="8" id="KW-1133">Transmembrane helix</keyword>
<dbReference type="SMART" id="SM00244">
    <property type="entry name" value="PHB"/>
    <property type="match status" value="1"/>
</dbReference>
<dbReference type="Pfam" id="PF01145">
    <property type="entry name" value="Band_7"/>
    <property type="match status" value="1"/>
</dbReference>
<evidence type="ECO:0000313" key="10">
    <source>
        <dbReference type="EMBL" id="SDC60036.1"/>
    </source>
</evidence>
<evidence type="ECO:0000256" key="1">
    <source>
        <dbReference type="ARBA" id="ARBA00004167"/>
    </source>
</evidence>
<dbReference type="CDD" id="cd03399">
    <property type="entry name" value="SPFH_flotillin"/>
    <property type="match status" value="1"/>
</dbReference>
<proteinExistence type="inferred from homology"/>
<evidence type="ECO:0000256" key="7">
    <source>
        <dbReference type="SAM" id="MobiDB-lite"/>
    </source>
</evidence>
<dbReference type="PANTHER" id="PTHR13806:SF31">
    <property type="entry name" value="FLOTILLIN-LIKE PROTEIN 1-RELATED"/>
    <property type="match status" value="1"/>
</dbReference>
<feature type="transmembrane region" description="Helical" evidence="8">
    <location>
        <begin position="6"/>
        <end position="24"/>
    </location>
</feature>
<evidence type="ECO:0000259" key="9">
    <source>
        <dbReference type="SMART" id="SM00244"/>
    </source>
</evidence>
<dbReference type="OrthoDB" id="9786220at2"/>
<evidence type="ECO:0000256" key="8">
    <source>
        <dbReference type="SAM" id="Phobius"/>
    </source>
</evidence>
<name>A0A1G6MYH3_9BACT</name>
<dbReference type="AlphaFoldDB" id="A0A1G6MYH3"/>
<dbReference type="Proteomes" id="UP000199452">
    <property type="component" value="Unassembled WGS sequence"/>
</dbReference>
<keyword evidence="4" id="KW-1003">Cell membrane</keyword>
<dbReference type="EMBL" id="FMYP01000039">
    <property type="protein sequence ID" value="SDC60036.1"/>
    <property type="molecule type" value="Genomic_DNA"/>
</dbReference>
<dbReference type="PANTHER" id="PTHR13806">
    <property type="entry name" value="FLOTILLIN-RELATED"/>
    <property type="match status" value="1"/>
</dbReference>
<evidence type="ECO:0000256" key="3">
    <source>
        <dbReference type="ARBA" id="ARBA00007161"/>
    </source>
</evidence>
<evidence type="ECO:0000313" key="11">
    <source>
        <dbReference type="Proteomes" id="UP000199452"/>
    </source>
</evidence>